<proteinExistence type="predicted"/>
<name>A0A5N7AMB0_9EURO</name>
<evidence type="ECO:0000313" key="2">
    <source>
        <dbReference type="Proteomes" id="UP000326198"/>
    </source>
</evidence>
<organism evidence="1 2">
    <name type="scientific">Aspergillus bertholletiae</name>
    <dbReference type="NCBI Taxonomy" id="1226010"/>
    <lineage>
        <taxon>Eukaryota</taxon>
        <taxon>Fungi</taxon>
        <taxon>Dikarya</taxon>
        <taxon>Ascomycota</taxon>
        <taxon>Pezizomycotina</taxon>
        <taxon>Eurotiomycetes</taxon>
        <taxon>Eurotiomycetidae</taxon>
        <taxon>Eurotiales</taxon>
        <taxon>Aspergillaceae</taxon>
        <taxon>Aspergillus</taxon>
        <taxon>Aspergillus subgen. Circumdati</taxon>
    </lineage>
</organism>
<gene>
    <name evidence="1" type="ORF">BDV26DRAFT_299202</name>
</gene>
<dbReference type="OrthoDB" id="4513774at2759"/>
<reference evidence="1 2" key="1">
    <citation type="submission" date="2019-04" db="EMBL/GenBank/DDBJ databases">
        <title>Friends and foes A comparative genomics studyof 23 Aspergillus species from section Flavi.</title>
        <authorList>
            <consortium name="DOE Joint Genome Institute"/>
            <person name="Kjaerbolling I."/>
            <person name="Vesth T."/>
            <person name="Frisvad J.C."/>
            <person name="Nybo J.L."/>
            <person name="Theobald S."/>
            <person name="Kildgaard S."/>
            <person name="Isbrandt T."/>
            <person name="Kuo A."/>
            <person name="Sato A."/>
            <person name="Lyhne E.K."/>
            <person name="Kogle M.E."/>
            <person name="Wiebenga A."/>
            <person name="Kun R.S."/>
            <person name="Lubbers R.J."/>
            <person name="Makela M.R."/>
            <person name="Barry K."/>
            <person name="Chovatia M."/>
            <person name="Clum A."/>
            <person name="Daum C."/>
            <person name="Haridas S."/>
            <person name="He G."/>
            <person name="LaButti K."/>
            <person name="Lipzen A."/>
            <person name="Mondo S."/>
            <person name="Riley R."/>
            <person name="Salamov A."/>
            <person name="Simmons B.A."/>
            <person name="Magnuson J.K."/>
            <person name="Henrissat B."/>
            <person name="Mortensen U.H."/>
            <person name="Larsen T.O."/>
            <person name="Devries R.P."/>
            <person name="Grigoriev I.V."/>
            <person name="Machida M."/>
            <person name="Baker S.E."/>
            <person name="Andersen M.R."/>
        </authorList>
    </citation>
    <scope>NUCLEOTIDE SEQUENCE [LARGE SCALE GENOMIC DNA]</scope>
    <source>
        <strain evidence="1 2">IBT 29228</strain>
    </source>
</reference>
<sequence>MPRHIASSILLSEDKIAPFSSILNPPPQLKLIRTKHWKQIIRYPTQPEKLEVFETW</sequence>
<dbReference type="EMBL" id="ML736528">
    <property type="protein sequence ID" value="KAE8371007.1"/>
    <property type="molecule type" value="Genomic_DNA"/>
</dbReference>
<dbReference type="Proteomes" id="UP000326198">
    <property type="component" value="Unassembled WGS sequence"/>
</dbReference>
<keyword evidence="2" id="KW-1185">Reference proteome</keyword>
<evidence type="ECO:0000313" key="1">
    <source>
        <dbReference type="EMBL" id="KAE8371007.1"/>
    </source>
</evidence>
<protein>
    <submittedName>
        <fullName evidence="1">Uncharacterized protein</fullName>
    </submittedName>
</protein>
<dbReference type="AlphaFoldDB" id="A0A5N7AMB0"/>
<accession>A0A5N7AMB0</accession>